<feature type="domain" description="Peptidase S74" evidence="2">
    <location>
        <begin position="64"/>
        <end position="179"/>
    </location>
</feature>
<accession>A0A812MEG9</accession>
<feature type="coiled-coil region" evidence="1">
    <location>
        <begin position="165"/>
        <end position="206"/>
    </location>
</feature>
<keyword evidence="4" id="KW-1185">Reference proteome</keyword>
<proteinExistence type="predicted"/>
<dbReference type="AlphaFoldDB" id="A0A812MEG9"/>
<dbReference type="PROSITE" id="PS51688">
    <property type="entry name" value="ICA"/>
    <property type="match status" value="1"/>
</dbReference>
<evidence type="ECO:0000256" key="1">
    <source>
        <dbReference type="SAM" id="Coils"/>
    </source>
</evidence>
<evidence type="ECO:0000313" key="4">
    <source>
        <dbReference type="Proteomes" id="UP000604046"/>
    </source>
</evidence>
<evidence type="ECO:0000259" key="2">
    <source>
        <dbReference type="PROSITE" id="PS51688"/>
    </source>
</evidence>
<comment type="caution">
    <text evidence="3">The sequence shown here is derived from an EMBL/GenBank/DDBJ whole genome shotgun (WGS) entry which is preliminary data.</text>
</comment>
<dbReference type="OrthoDB" id="442111at2759"/>
<dbReference type="EMBL" id="CAJNDS010001369">
    <property type="protein sequence ID" value="CAE7256702.1"/>
    <property type="molecule type" value="Genomic_DNA"/>
</dbReference>
<protein>
    <recommendedName>
        <fullName evidence="2">Peptidase S74 domain-containing protein</fullName>
    </recommendedName>
</protein>
<reference evidence="3" key="1">
    <citation type="submission" date="2021-02" db="EMBL/GenBank/DDBJ databases">
        <authorList>
            <person name="Dougan E. K."/>
            <person name="Rhodes N."/>
            <person name="Thang M."/>
            <person name="Chan C."/>
        </authorList>
    </citation>
    <scope>NUCLEOTIDE SEQUENCE</scope>
</reference>
<dbReference type="InterPro" id="IPR030392">
    <property type="entry name" value="S74_ICA"/>
</dbReference>
<dbReference type="Proteomes" id="UP000604046">
    <property type="component" value="Unassembled WGS sequence"/>
</dbReference>
<dbReference type="Pfam" id="PF13884">
    <property type="entry name" value="Peptidase_S74"/>
    <property type="match status" value="1"/>
</dbReference>
<sequence length="225" mass="25927">MQIGTPNINTFQWNANTYMRYDRPANDYINIYTGGQHNLYMRFGNNEKHLHGSWSEPVLNAITSDRRLKTSITPLRRTLQGLQGENATEQGKKGDGALWMLRQLRPVSYHFKAGSESKYMRFGFIADELETTVPQVVRSGGSRQGVENTKTVAIYDLLALLTAAGQSQQEVIENQERLMDQVEAEFEAFKAELKILKEMKEKKRQANRALACGATRKKRRRLWWR</sequence>
<gene>
    <name evidence="3" type="ORF">SNAT2548_LOCUS13184</name>
</gene>
<evidence type="ECO:0000313" key="3">
    <source>
        <dbReference type="EMBL" id="CAE7256702.1"/>
    </source>
</evidence>
<keyword evidence="1" id="KW-0175">Coiled coil</keyword>
<name>A0A812MEG9_9DINO</name>
<organism evidence="3 4">
    <name type="scientific">Symbiodinium natans</name>
    <dbReference type="NCBI Taxonomy" id="878477"/>
    <lineage>
        <taxon>Eukaryota</taxon>
        <taxon>Sar</taxon>
        <taxon>Alveolata</taxon>
        <taxon>Dinophyceae</taxon>
        <taxon>Suessiales</taxon>
        <taxon>Symbiodiniaceae</taxon>
        <taxon>Symbiodinium</taxon>
    </lineage>
</organism>